<gene>
    <name evidence="5" type="primary">hsdS</name>
    <name evidence="5" type="ordered locus">HTH_0018</name>
</gene>
<dbReference type="REBASE" id="28421">
    <property type="entry name" value="S.HthTK6ORF20P"/>
</dbReference>
<keyword evidence="3" id="KW-0238">DNA-binding</keyword>
<dbReference type="CDD" id="cd17245">
    <property type="entry name" value="RMtype1_S_TteMORF1547P-TRD2-CR2_Aco12261I-TRD1-CR1_like"/>
    <property type="match status" value="1"/>
</dbReference>
<keyword evidence="5" id="KW-0378">Hydrolase</keyword>
<dbReference type="PANTHER" id="PTHR30408">
    <property type="entry name" value="TYPE-1 RESTRICTION ENZYME ECOKI SPECIFICITY PROTEIN"/>
    <property type="match status" value="1"/>
</dbReference>
<dbReference type="KEGG" id="hth:HTH_0018"/>
<dbReference type="SUPFAM" id="SSF116734">
    <property type="entry name" value="DNA methylase specificity domain"/>
    <property type="match status" value="2"/>
</dbReference>
<sequence>MGEDVKLPEGWKKVKLGEVIEKLRNGYVYSFSEIRKEGLPITRIETISEGKIDKSKLGYITEELRYKVNKYQMQRGDILFSHINSIEHIGKCAIYDGSIPTLIHGMNLLLLRTKKHILDPFFLINFLKKEDIRSRLRNLSGQAVNQVSIKPSELAKFAIPLPPLPEQQKIAEILETVDRAIEKTDKIIEKYKRIKQGLMQDLLTKGIDENGKIRSEKTHKFKDSPIGRIPEEWEVVRLGEVCFIIMGQSPSSVLINKKEKGIPFLQGNAEFTSKYPNPINWIEKPLKIAKKESILLSVRAPVGALNIANREYCIGRGLCSIVTNKSITHNLFIWYYLQFSINNLINLSQGSTFEAISSRELKNYSIPLPPLTEQQRIAEILSQIDNVIEKEQAYRQKLERIKKGLMEDLLTGKVRVNKLIKEEDKK</sequence>
<dbReference type="CDD" id="cd17522">
    <property type="entry name" value="RMtype1_S_MjaORF1531P-TRD1-CR1_like"/>
    <property type="match status" value="1"/>
</dbReference>
<dbReference type="InterPro" id="IPR052021">
    <property type="entry name" value="Type-I_RS_S_subunit"/>
</dbReference>
<dbReference type="PANTHER" id="PTHR30408:SF12">
    <property type="entry name" value="TYPE I RESTRICTION ENZYME MJAVIII SPECIFICITY SUBUNIT"/>
    <property type="match status" value="1"/>
</dbReference>
<reference evidence="5 6" key="1">
    <citation type="journal article" date="2010" name="J. Bacteriol.">
        <title>Complete genome sequence of the thermophilic, obligately chemolithoautotrophic hydrogen-oxidizing bacterium Hydrogenobacter thermophilus TK-6.</title>
        <authorList>
            <person name="Arai H."/>
            <person name="Kanbe H."/>
            <person name="Ishii M."/>
            <person name="Igarashi Y."/>
        </authorList>
    </citation>
    <scope>NUCLEOTIDE SEQUENCE [LARGE SCALE GENOMIC DNA]</scope>
    <source>
        <strain evidence="6">DSM 6534 / IAM 12695 / TK-6 [Tokyo]</strain>
    </source>
</reference>
<evidence type="ECO:0000259" key="4">
    <source>
        <dbReference type="Pfam" id="PF01420"/>
    </source>
</evidence>
<evidence type="ECO:0000256" key="1">
    <source>
        <dbReference type="ARBA" id="ARBA00010923"/>
    </source>
</evidence>
<dbReference type="PATRIC" id="fig|608538.5.peg.19"/>
<dbReference type="GO" id="GO:0009307">
    <property type="term" value="P:DNA restriction-modification system"/>
    <property type="evidence" value="ECO:0007669"/>
    <property type="project" value="UniProtKB-KW"/>
</dbReference>
<proteinExistence type="inferred from homology"/>
<evidence type="ECO:0000313" key="6">
    <source>
        <dbReference type="Proteomes" id="UP000002574"/>
    </source>
</evidence>
<dbReference type="Proteomes" id="UP000002574">
    <property type="component" value="Chromosome"/>
</dbReference>
<dbReference type="KEGG" id="hte:Hydth_0019"/>
<dbReference type="GO" id="GO:0003677">
    <property type="term" value="F:DNA binding"/>
    <property type="evidence" value="ECO:0007669"/>
    <property type="project" value="UniProtKB-KW"/>
</dbReference>
<keyword evidence="6" id="KW-1185">Reference proteome</keyword>
<evidence type="ECO:0000256" key="3">
    <source>
        <dbReference type="ARBA" id="ARBA00023125"/>
    </source>
</evidence>
<keyword evidence="5" id="KW-0540">Nuclease</keyword>
<dbReference type="RefSeq" id="WP_012962668.1">
    <property type="nucleotide sequence ID" value="NC_013799.1"/>
</dbReference>
<keyword evidence="5" id="KW-0255">Endonuclease</keyword>
<dbReference type="InterPro" id="IPR044946">
    <property type="entry name" value="Restrct_endonuc_typeI_TRD_sf"/>
</dbReference>
<dbReference type="STRING" id="608538.HTH_0018"/>
<dbReference type="eggNOG" id="COG0732">
    <property type="taxonomic scope" value="Bacteria"/>
</dbReference>
<name>D3DF83_HYDTT</name>
<dbReference type="InterPro" id="IPR000055">
    <property type="entry name" value="Restrct_endonuc_typeI_TRD"/>
</dbReference>
<evidence type="ECO:0000313" key="5">
    <source>
        <dbReference type="EMBL" id="BAI68485.1"/>
    </source>
</evidence>
<protein>
    <submittedName>
        <fullName evidence="5">Restriction endonuclease S subunit</fullName>
    </submittedName>
</protein>
<evidence type="ECO:0000256" key="2">
    <source>
        <dbReference type="ARBA" id="ARBA00022747"/>
    </source>
</evidence>
<dbReference type="EMBL" id="AP011112">
    <property type="protein sequence ID" value="BAI68485.1"/>
    <property type="molecule type" value="Genomic_DNA"/>
</dbReference>
<dbReference type="Gene3D" id="1.10.287.1120">
    <property type="entry name" value="Bipartite methylase S protein"/>
    <property type="match status" value="1"/>
</dbReference>
<organism evidence="5 6">
    <name type="scientific">Hydrogenobacter thermophilus (strain DSM 6534 / IAM 12695 / TK-6)</name>
    <dbReference type="NCBI Taxonomy" id="608538"/>
    <lineage>
        <taxon>Bacteria</taxon>
        <taxon>Pseudomonadati</taxon>
        <taxon>Aquificota</taxon>
        <taxon>Aquificia</taxon>
        <taxon>Aquificales</taxon>
        <taxon>Aquificaceae</taxon>
        <taxon>Hydrogenobacter</taxon>
    </lineage>
</organism>
<dbReference type="REBASE" id="23908">
    <property type="entry name" value="S.HthTKORF19P"/>
</dbReference>
<feature type="domain" description="Type I restriction modification DNA specificity" evidence="4">
    <location>
        <begin position="230"/>
        <end position="400"/>
    </location>
</feature>
<comment type="similarity">
    <text evidence="1">Belongs to the type-I restriction system S methylase family.</text>
</comment>
<dbReference type="AlphaFoldDB" id="D3DF83"/>
<dbReference type="Pfam" id="PF01420">
    <property type="entry name" value="Methylase_S"/>
    <property type="match status" value="2"/>
</dbReference>
<keyword evidence="2" id="KW-0680">Restriction system</keyword>
<feature type="domain" description="Type I restriction modification DNA specificity" evidence="4">
    <location>
        <begin position="8"/>
        <end position="186"/>
    </location>
</feature>
<dbReference type="Gene3D" id="3.90.220.20">
    <property type="entry name" value="DNA methylase specificity domains"/>
    <property type="match status" value="2"/>
</dbReference>
<accession>D3DF83</accession>
<dbReference type="OrthoDB" id="9811611at2"/>
<dbReference type="GO" id="GO:0004519">
    <property type="term" value="F:endonuclease activity"/>
    <property type="evidence" value="ECO:0007669"/>
    <property type="project" value="UniProtKB-KW"/>
</dbReference>